<accession>A0AAU2JSZ4</accession>
<organism evidence="3">
    <name type="scientific">Streptomyces sp. NBC_00049</name>
    <dbReference type="NCBI Taxonomy" id="2903617"/>
    <lineage>
        <taxon>Bacteria</taxon>
        <taxon>Bacillati</taxon>
        <taxon>Actinomycetota</taxon>
        <taxon>Actinomycetes</taxon>
        <taxon>Kitasatosporales</taxon>
        <taxon>Streptomycetaceae</taxon>
        <taxon>Streptomyces</taxon>
    </lineage>
</organism>
<proteinExistence type="predicted"/>
<evidence type="ECO:0000256" key="1">
    <source>
        <dbReference type="SAM" id="MobiDB-lite"/>
    </source>
</evidence>
<evidence type="ECO:0000313" key="3">
    <source>
        <dbReference type="EMBL" id="WTU75894.1"/>
    </source>
</evidence>
<feature type="compositionally biased region" description="Polar residues" evidence="1">
    <location>
        <begin position="227"/>
        <end position="239"/>
    </location>
</feature>
<evidence type="ECO:0008006" key="4">
    <source>
        <dbReference type="Google" id="ProtNLM"/>
    </source>
</evidence>
<feature type="chain" id="PRO_5044018619" description="Lipoprotein" evidence="2">
    <location>
        <begin position="27"/>
        <end position="263"/>
    </location>
</feature>
<protein>
    <recommendedName>
        <fullName evidence="4">Lipoprotein</fullName>
    </recommendedName>
</protein>
<name>A0AAU2JSZ4_9ACTN</name>
<dbReference type="EMBL" id="CP108264">
    <property type="protein sequence ID" value="WTU75894.1"/>
    <property type="molecule type" value="Genomic_DNA"/>
</dbReference>
<feature type="region of interest" description="Disordered" evidence="1">
    <location>
        <begin position="218"/>
        <end position="263"/>
    </location>
</feature>
<keyword evidence="2" id="KW-0732">Signal</keyword>
<reference evidence="3" key="1">
    <citation type="submission" date="2022-10" db="EMBL/GenBank/DDBJ databases">
        <title>The complete genomes of actinobacterial strains from the NBC collection.</title>
        <authorList>
            <person name="Joergensen T.S."/>
            <person name="Alvarez Arevalo M."/>
            <person name="Sterndorff E.B."/>
            <person name="Faurdal D."/>
            <person name="Vuksanovic O."/>
            <person name="Mourched A.-S."/>
            <person name="Charusanti P."/>
            <person name="Shaw S."/>
            <person name="Blin K."/>
            <person name="Weber T."/>
        </authorList>
    </citation>
    <scope>NUCLEOTIDE SEQUENCE</scope>
    <source>
        <strain evidence="3">NBC_00049</strain>
    </source>
</reference>
<evidence type="ECO:0000256" key="2">
    <source>
        <dbReference type="SAM" id="SignalP"/>
    </source>
</evidence>
<feature type="signal peptide" evidence="2">
    <location>
        <begin position="1"/>
        <end position="26"/>
    </location>
</feature>
<gene>
    <name evidence="3" type="ORF">OG327_22595</name>
</gene>
<feature type="compositionally biased region" description="Low complexity" evidence="1">
    <location>
        <begin position="244"/>
        <end position="253"/>
    </location>
</feature>
<dbReference type="AlphaFoldDB" id="A0AAU2JSZ4"/>
<sequence>MTAYLPAARLRRAALIGALCAGLAVTGTGCGEDPDEGTNGVGKLSADKIEEKAKAAATGADSVHLSGTLVSGGKSFTLDMRLKGDGGSGEVKSQDDTFQLLRVGEQLYLKASAAFWGQSDSAGKLGDKYVKVPEGDPTYKQFRGFTDMDVLLDGLLGLEGKLAKGSYTKVGHTRAVQVTADAGKGGKLAVSLEGTPYPLLMERAGGAGRVELAEWGKAFQLDPPPQDQTVDYGSQLPTTKDQEGGPAPAPSKGSGQGSNPTKP</sequence>